<feature type="transmembrane region" description="Helical" evidence="6">
    <location>
        <begin position="557"/>
        <end position="579"/>
    </location>
</feature>
<feature type="transmembrane region" description="Helical" evidence="6">
    <location>
        <begin position="152"/>
        <end position="172"/>
    </location>
</feature>
<feature type="transmembrane region" description="Helical" evidence="6">
    <location>
        <begin position="280"/>
        <end position="301"/>
    </location>
</feature>
<feature type="transmembrane region" description="Helical" evidence="6">
    <location>
        <begin position="370"/>
        <end position="394"/>
    </location>
</feature>
<keyword evidence="5 6" id="KW-0472">Membrane</keyword>
<dbReference type="Pfam" id="PF09678">
    <property type="entry name" value="Caa3_CtaG"/>
    <property type="match status" value="1"/>
</dbReference>
<comment type="subcellular location">
    <subcellularLocation>
        <location evidence="1">Cell membrane</location>
        <topology evidence="1">Multi-pass membrane protein</topology>
    </subcellularLocation>
</comment>
<feature type="transmembrane region" description="Helical" evidence="6">
    <location>
        <begin position="484"/>
        <end position="508"/>
    </location>
</feature>
<evidence type="ECO:0000259" key="7">
    <source>
        <dbReference type="Pfam" id="PF05425"/>
    </source>
</evidence>
<dbReference type="Pfam" id="PF05425">
    <property type="entry name" value="CopD"/>
    <property type="match status" value="1"/>
</dbReference>
<feature type="transmembrane region" description="Helical" evidence="6">
    <location>
        <begin position="63"/>
        <end position="90"/>
    </location>
</feature>
<evidence type="ECO:0000313" key="8">
    <source>
        <dbReference type="EMBL" id="GAA1729717.1"/>
    </source>
</evidence>
<feature type="transmembrane region" description="Helical" evidence="6">
    <location>
        <begin position="111"/>
        <end position="132"/>
    </location>
</feature>
<feature type="transmembrane region" description="Helical" evidence="6">
    <location>
        <begin position="179"/>
        <end position="200"/>
    </location>
</feature>
<keyword evidence="3 6" id="KW-0812">Transmembrane</keyword>
<dbReference type="EMBL" id="BAAAME010000002">
    <property type="protein sequence ID" value="GAA1729717.1"/>
    <property type="molecule type" value="Genomic_DNA"/>
</dbReference>
<comment type="caution">
    <text evidence="8">The sequence shown here is derived from an EMBL/GenBank/DDBJ whole genome shotgun (WGS) entry which is preliminary data.</text>
</comment>
<accession>A0ABN2JM20</accession>
<feature type="transmembrane region" description="Helical" evidence="6">
    <location>
        <begin position="607"/>
        <end position="628"/>
    </location>
</feature>
<feature type="transmembrane region" description="Helical" evidence="6">
    <location>
        <begin position="21"/>
        <end position="43"/>
    </location>
</feature>
<gene>
    <name evidence="8" type="ORF">GCM10009710_07900</name>
</gene>
<feature type="transmembrane region" description="Helical" evidence="6">
    <location>
        <begin position="244"/>
        <end position="268"/>
    </location>
</feature>
<reference evidence="8 9" key="1">
    <citation type="journal article" date="2019" name="Int. J. Syst. Evol. Microbiol.">
        <title>The Global Catalogue of Microorganisms (GCM) 10K type strain sequencing project: providing services to taxonomists for standard genome sequencing and annotation.</title>
        <authorList>
            <consortium name="The Broad Institute Genomics Platform"/>
            <consortium name="The Broad Institute Genome Sequencing Center for Infectious Disease"/>
            <person name="Wu L."/>
            <person name="Ma J."/>
        </authorList>
    </citation>
    <scope>NUCLEOTIDE SEQUENCE [LARGE SCALE GENOMIC DNA]</scope>
    <source>
        <strain evidence="8 9">JCM 13518</strain>
    </source>
</reference>
<feature type="transmembrane region" description="Helical" evidence="6">
    <location>
        <begin position="528"/>
        <end position="545"/>
    </location>
</feature>
<dbReference type="InterPro" id="IPR019108">
    <property type="entry name" value="Caa3_assmbl_CtaG-rel"/>
</dbReference>
<evidence type="ECO:0000256" key="6">
    <source>
        <dbReference type="SAM" id="Phobius"/>
    </source>
</evidence>
<protein>
    <submittedName>
        <fullName evidence="8">Cytochrome c oxidase assembly protein</fullName>
    </submittedName>
</protein>
<dbReference type="InterPro" id="IPR032694">
    <property type="entry name" value="CopC/D"/>
</dbReference>
<feature type="transmembrane region" description="Helical" evidence="6">
    <location>
        <begin position="440"/>
        <end position="463"/>
    </location>
</feature>
<dbReference type="RefSeq" id="WP_344197969.1">
    <property type="nucleotide sequence ID" value="NZ_BAAAME010000002.1"/>
</dbReference>
<feature type="transmembrane region" description="Helical" evidence="6">
    <location>
        <begin position="406"/>
        <end position="428"/>
    </location>
</feature>
<evidence type="ECO:0000313" key="9">
    <source>
        <dbReference type="Proteomes" id="UP001501057"/>
    </source>
</evidence>
<feature type="transmembrane region" description="Helical" evidence="6">
    <location>
        <begin position="212"/>
        <end position="232"/>
    </location>
</feature>
<keyword evidence="2" id="KW-1003">Cell membrane</keyword>
<evidence type="ECO:0000256" key="3">
    <source>
        <dbReference type="ARBA" id="ARBA00022692"/>
    </source>
</evidence>
<organism evidence="8 9">
    <name type="scientific">Aeromicrobium alkaliterrae</name>
    <dbReference type="NCBI Taxonomy" id="302168"/>
    <lineage>
        <taxon>Bacteria</taxon>
        <taxon>Bacillati</taxon>
        <taxon>Actinomycetota</taxon>
        <taxon>Actinomycetes</taxon>
        <taxon>Propionibacteriales</taxon>
        <taxon>Nocardioidaceae</taxon>
        <taxon>Aeromicrobium</taxon>
    </lineage>
</organism>
<dbReference type="PANTHER" id="PTHR34820">
    <property type="entry name" value="INNER MEMBRANE PROTEIN YEBZ"/>
    <property type="match status" value="1"/>
</dbReference>
<feature type="transmembrane region" description="Helical" evidence="6">
    <location>
        <begin position="313"/>
        <end position="334"/>
    </location>
</feature>
<sequence>MTATEVEKPADQKPGPAPAGPGLAVAVGATTAFTALVVTMVVGGSAPEPAAVGLPDPGPFVGWLVPVASLVADVAGIAVVGFLVAAAVLLPSSGDDAQGLAVDAVRIARRAAWAWVVATVVLYFATAADLFAVPLTQLDWNVVTAVTRDSEIGRSILLQAAGALVLAVVLRWTNGVRALAGWGAFALVVMLPAALTGHAASGGSHSLASISLYLHLTGVAVWVGGLVALGWVARRGSRRLEAAVVRYSTVALWCFVVVGISGVLNASVRATSIEELTGSAYGRVVMIKALAFVVLGAFGWWQRRRIVAAGSGFARLASTELLVMLGTIGIAVALSRTPPPAGEVLLTPAEDLLGSPMPPAPTLERFLTSFYPSGVGLAVVGLGTALYVAGILVLRRRGDSWPVGRTIAWVLGMVVVSWATMGGLGTYSHVMFSAHMVSHMLLSMVAPIFLVLGAPVTLALRALPGPRQPGEVSPRGMLTAAVHSRVASFLTHPIVGPVLFIGSLYALYFTPLFDRLMRSVLGHVGMELHFLAVGMLFYYVIIGVDPSPRKLVPLARFGLLLVTLPFHAFFSIAIMSATVPTGESYWQALDRPFQTDLLADQYLGGSISWALGEVPLLIVMLALLVQWARSDWREQKRIDRAADRDDDAELKAYNERFKALHDRDR</sequence>
<keyword evidence="4 6" id="KW-1133">Transmembrane helix</keyword>
<dbReference type="Proteomes" id="UP001501057">
    <property type="component" value="Unassembled WGS sequence"/>
</dbReference>
<feature type="domain" description="Copper resistance protein D" evidence="7">
    <location>
        <begin position="242"/>
        <end position="334"/>
    </location>
</feature>
<evidence type="ECO:0000256" key="5">
    <source>
        <dbReference type="ARBA" id="ARBA00023136"/>
    </source>
</evidence>
<name>A0ABN2JM20_9ACTN</name>
<evidence type="ECO:0000256" key="1">
    <source>
        <dbReference type="ARBA" id="ARBA00004651"/>
    </source>
</evidence>
<dbReference type="InterPro" id="IPR008457">
    <property type="entry name" value="Cu-R_CopD_dom"/>
</dbReference>
<keyword evidence="9" id="KW-1185">Reference proteome</keyword>
<evidence type="ECO:0000256" key="4">
    <source>
        <dbReference type="ARBA" id="ARBA00022989"/>
    </source>
</evidence>
<dbReference type="PANTHER" id="PTHR34820:SF4">
    <property type="entry name" value="INNER MEMBRANE PROTEIN YEBZ"/>
    <property type="match status" value="1"/>
</dbReference>
<proteinExistence type="predicted"/>
<evidence type="ECO:0000256" key="2">
    <source>
        <dbReference type="ARBA" id="ARBA00022475"/>
    </source>
</evidence>